<dbReference type="GO" id="GO:0031901">
    <property type="term" value="C:early endosome membrane"/>
    <property type="evidence" value="ECO:0007669"/>
    <property type="project" value="TreeGrafter"/>
</dbReference>
<evidence type="ECO:0000313" key="9">
    <source>
        <dbReference type="Proteomes" id="UP001474421"/>
    </source>
</evidence>
<dbReference type="SMART" id="SM00312">
    <property type="entry name" value="PX"/>
    <property type="match status" value="1"/>
</dbReference>
<protein>
    <submittedName>
        <fullName evidence="8">Sorting nexin-8</fullName>
    </submittedName>
</protein>
<feature type="domain" description="PX" evidence="7">
    <location>
        <begin position="355"/>
        <end position="463"/>
    </location>
</feature>
<dbReference type="InterPro" id="IPR001683">
    <property type="entry name" value="PX_dom"/>
</dbReference>
<dbReference type="GO" id="GO:0006886">
    <property type="term" value="P:intracellular protein transport"/>
    <property type="evidence" value="ECO:0007669"/>
    <property type="project" value="TreeGrafter"/>
</dbReference>
<organism evidence="8 9">
    <name type="scientific">Crotalus adamanteus</name>
    <name type="common">Eastern diamondback rattlesnake</name>
    <dbReference type="NCBI Taxonomy" id="8729"/>
    <lineage>
        <taxon>Eukaryota</taxon>
        <taxon>Metazoa</taxon>
        <taxon>Chordata</taxon>
        <taxon>Craniata</taxon>
        <taxon>Vertebrata</taxon>
        <taxon>Euteleostomi</taxon>
        <taxon>Lepidosauria</taxon>
        <taxon>Squamata</taxon>
        <taxon>Bifurcata</taxon>
        <taxon>Unidentata</taxon>
        <taxon>Episquamata</taxon>
        <taxon>Toxicofera</taxon>
        <taxon>Serpentes</taxon>
        <taxon>Colubroidea</taxon>
        <taxon>Viperidae</taxon>
        <taxon>Crotalinae</taxon>
        <taxon>Crotalus</taxon>
    </lineage>
</organism>
<dbReference type="CDD" id="cd07597">
    <property type="entry name" value="BAR_SNX8"/>
    <property type="match status" value="1"/>
</dbReference>
<dbReference type="GO" id="GO:0034498">
    <property type="term" value="P:early endosome to Golgi transport"/>
    <property type="evidence" value="ECO:0007669"/>
    <property type="project" value="TreeGrafter"/>
</dbReference>
<dbReference type="FunFam" id="1.20.1270.60:FF:000049">
    <property type="entry name" value="Sorting nexin 8"/>
    <property type="match status" value="1"/>
</dbReference>
<feature type="compositionally biased region" description="Basic residues" evidence="6">
    <location>
        <begin position="155"/>
        <end position="164"/>
    </location>
</feature>
<dbReference type="GO" id="GO:0035091">
    <property type="term" value="F:phosphatidylinositol binding"/>
    <property type="evidence" value="ECO:0007669"/>
    <property type="project" value="InterPro"/>
</dbReference>
<dbReference type="Proteomes" id="UP001474421">
    <property type="component" value="Unassembled WGS sequence"/>
</dbReference>
<reference evidence="8 9" key="1">
    <citation type="journal article" date="2024" name="Proc. Natl. Acad. Sci. U.S.A.">
        <title>The genetic regulatory architecture and epigenomic basis for age-related changes in rattlesnake venom.</title>
        <authorList>
            <person name="Hogan M.P."/>
            <person name="Holding M.L."/>
            <person name="Nystrom G.S."/>
            <person name="Colston T.J."/>
            <person name="Bartlett D.A."/>
            <person name="Mason A.J."/>
            <person name="Ellsworth S.A."/>
            <person name="Rautsaw R.M."/>
            <person name="Lawrence K.C."/>
            <person name="Strickland J.L."/>
            <person name="He B."/>
            <person name="Fraser P."/>
            <person name="Margres M.J."/>
            <person name="Gilbert D.M."/>
            <person name="Gibbs H.L."/>
            <person name="Parkinson C.L."/>
            <person name="Rokyta D.R."/>
        </authorList>
    </citation>
    <scope>NUCLEOTIDE SEQUENCE [LARGE SCALE GENOMIC DNA]</scope>
    <source>
        <strain evidence="8">DRR0105</strain>
    </source>
</reference>
<evidence type="ECO:0000256" key="4">
    <source>
        <dbReference type="ARBA" id="ARBA00022927"/>
    </source>
</evidence>
<dbReference type="CDD" id="cd06866">
    <property type="entry name" value="PX_SNX8_Mvp1p_like"/>
    <property type="match status" value="1"/>
</dbReference>
<accession>A0AAW1ATI1</accession>
<keyword evidence="5" id="KW-0472">Membrane</keyword>
<keyword evidence="3" id="KW-0813">Transport</keyword>
<evidence type="ECO:0000256" key="2">
    <source>
        <dbReference type="ARBA" id="ARBA00010883"/>
    </source>
</evidence>
<feature type="region of interest" description="Disordered" evidence="6">
    <location>
        <begin position="127"/>
        <end position="341"/>
    </location>
</feature>
<dbReference type="Gene3D" id="3.30.1520.10">
    <property type="entry name" value="Phox-like domain"/>
    <property type="match status" value="1"/>
</dbReference>
<dbReference type="InterPro" id="IPR045734">
    <property type="entry name" value="Snx8_BAR_dom"/>
</dbReference>
<gene>
    <name evidence="8" type="ORF">NXF25_016325</name>
</gene>
<sequence length="747" mass="83192">MRGLPDRLTHAARGGLGRKGGESACAHARGRRCPWQGHVRASTAARSRETGRKPFLGEKAEALEGKRSSALVKENDVTRVDTQKGRYSDVQIHWLFAKLSPQPGIAPSLRAALWGALTAGGETGLPSYPAVEEAPSPLLPLRSPHPESDPPLRSAPRRRARGAKLRAPSCRASRGAGSTCRDASEAPPRPAPPAPWPERRGRDASHPPGGSHDRGQRWTETKGPKRAREEPRVSSLAKAPSLRRTRSPAVPAAPASLQRPAAPPLAPPGLGTMGRAIHSPGDPSALRPAWRAPGGPSAHLEPRQGGRRVPARRRRGRGEVGEPPVSDPKDPEEPRMQKPPGSPLVLPHTLQELLSKDIVQVQLIPEKKGLFLKHVEYEVSSKRFRCSVYRRYNDFVVFHEMLLQKFPYRMVPGLPPKRMLGADREFIETRRRALKRFINLVARHPPFSEDVLLKFFLSFSGSDVQNKLRELVQGVGDEFMTCQFAMQAKEYLPTDIQIQFAASRELIRNIYNSFYKLRDRTERIASRAVDNASDLLLFGKELSALGSDTTPLPSWAALNSSAWGNLKQALKGLSVEFAMLADKAVQQGKQEENDVVEKLNLFLDLLQSYKDLCERHENGVLHKHQRALHKYSMMKKQMMSATVQNKEPDSVEQLESRIVEQENAILTMEQRNYFSLYCLHQETQLIHIYLPLTSHILGAFVNSQIQGHKEMSTVWNELKPKLSCLFAGTSSVLMLPLSAQEENFLPS</sequence>
<dbReference type="InterPro" id="IPR036871">
    <property type="entry name" value="PX_dom_sf"/>
</dbReference>
<evidence type="ECO:0000256" key="6">
    <source>
        <dbReference type="SAM" id="MobiDB-lite"/>
    </source>
</evidence>
<keyword evidence="4" id="KW-0653">Protein transport</keyword>
<proteinExistence type="inferred from homology"/>
<dbReference type="InterPro" id="IPR027267">
    <property type="entry name" value="AH/BAR_dom_sf"/>
</dbReference>
<dbReference type="Pfam" id="PF19566">
    <property type="entry name" value="Snx8_BAR_dom"/>
    <property type="match status" value="1"/>
</dbReference>
<comment type="similarity">
    <text evidence="2">Belongs to the sorting nexin family.</text>
</comment>
<evidence type="ECO:0000313" key="8">
    <source>
        <dbReference type="EMBL" id="KAK9393063.1"/>
    </source>
</evidence>
<evidence type="ECO:0000256" key="1">
    <source>
        <dbReference type="ARBA" id="ARBA00004287"/>
    </source>
</evidence>
<name>A0AAW1ATI1_CROAD</name>
<dbReference type="InterPro" id="IPR028662">
    <property type="entry name" value="SNX8/Mvp1"/>
</dbReference>
<feature type="compositionally biased region" description="Pro residues" evidence="6">
    <location>
        <begin position="187"/>
        <end position="196"/>
    </location>
</feature>
<evidence type="ECO:0000256" key="3">
    <source>
        <dbReference type="ARBA" id="ARBA00022448"/>
    </source>
</evidence>
<feature type="compositionally biased region" description="Basic residues" evidence="6">
    <location>
        <begin position="305"/>
        <end position="316"/>
    </location>
</feature>
<dbReference type="PANTHER" id="PTHR46571:SF1">
    <property type="entry name" value="SORTING NEXIN-8"/>
    <property type="match status" value="1"/>
</dbReference>
<dbReference type="EMBL" id="JAOTOJ010000014">
    <property type="protein sequence ID" value="KAK9393063.1"/>
    <property type="molecule type" value="Genomic_DNA"/>
</dbReference>
<dbReference type="Pfam" id="PF00787">
    <property type="entry name" value="PX"/>
    <property type="match status" value="1"/>
</dbReference>
<dbReference type="PROSITE" id="PS50195">
    <property type="entry name" value="PX"/>
    <property type="match status" value="1"/>
</dbReference>
<comment type="subcellular location">
    <subcellularLocation>
        <location evidence="1">Membrane</location>
        <topology evidence="1">Peripheral membrane protein</topology>
        <orientation evidence="1">Cytoplasmic side</orientation>
    </subcellularLocation>
</comment>
<dbReference type="InterPro" id="IPR035704">
    <property type="entry name" value="SNX8/Mvp1_PX"/>
</dbReference>
<dbReference type="GO" id="GO:0005829">
    <property type="term" value="C:cytosol"/>
    <property type="evidence" value="ECO:0007669"/>
    <property type="project" value="GOC"/>
</dbReference>
<feature type="compositionally biased region" description="Basic and acidic residues" evidence="6">
    <location>
        <begin position="197"/>
        <end position="232"/>
    </location>
</feature>
<dbReference type="Gene3D" id="1.20.1270.60">
    <property type="entry name" value="Arfaptin homology (AH) domain/BAR domain"/>
    <property type="match status" value="1"/>
</dbReference>
<comment type="caution">
    <text evidence="8">The sequence shown here is derived from an EMBL/GenBank/DDBJ whole genome shotgun (WGS) entry which is preliminary data.</text>
</comment>
<feature type="compositionally biased region" description="Low complexity" evidence="6">
    <location>
        <begin position="132"/>
        <end position="142"/>
    </location>
</feature>
<evidence type="ECO:0000259" key="7">
    <source>
        <dbReference type="PROSITE" id="PS50195"/>
    </source>
</evidence>
<dbReference type="PANTHER" id="PTHR46571">
    <property type="entry name" value="SORTING NEXIN-8"/>
    <property type="match status" value="1"/>
</dbReference>
<feature type="region of interest" description="Disordered" evidence="6">
    <location>
        <begin position="1"/>
        <end position="23"/>
    </location>
</feature>
<keyword evidence="9" id="KW-1185">Reference proteome</keyword>
<evidence type="ECO:0000256" key="5">
    <source>
        <dbReference type="ARBA" id="ARBA00023136"/>
    </source>
</evidence>
<dbReference type="SUPFAM" id="SSF64268">
    <property type="entry name" value="PX domain"/>
    <property type="match status" value="1"/>
</dbReference>
<dbReference type="AlphaFoldDB" id="A0AAW1ATI1"/>
<feature type="compositionally biased region" description="Basic and acidic residues" evidence="6">
    <location>
        <begin position="327"/>
        <end position="336"/>
    </location>
</feature>